<feature type="domain" description="Poly-beta-hydroxybutyrate polymerase N-terminal" evidence="3">
    <location>
        <begin position="4"/>
        <end position="127"/>
    </location>
</feature>
<protein>
    <submittedName>
        <fullName evidence="4">Poly-beta-hydroxybutyrate polymerase (PhaC) N-terminus</fullName>
    </submittedName>
</protein>
<dbReference type="GO" id="GO:0042619">
    <property type="term" value="P:poly-hydroxybutyrate biosynthetic process"/>
    <property type="evidence" value="ECO:0007669"/>
    <property type="project" value="InterPro"/>
</dbReference>
<dbReference type="AlphaFoldDB" id="A0A1I1VIY2"/>
<evidence type="ECO:0000313" key="5">
    <source>
        <dbReference type="Proteomes" id="UP000325289"/>
    </source>
</evidence>
<proteinExistence type="predicted"/>
<reference evidence="4 5" key="1">
    <citation type="submission" date="2016-10" db="EMBL/GenBank/DDBJ databases">
        <authorList>
            <person name="Varghese N."/>
            <person name="Submissions S."/>
        </authorList>
    </citation>
    <scope>NUCLEOTIDE SEQUENCE [LARGE SCALE GENOMIC DNA]</scope>
    <source>
        <strain evidence="5">YIM D21,KCTC 23444,ACCC 10710</strain>
    </source>
</reference>
<gene>
    <name evidence="4" type="ORF">SAMN04515678_103222</name>
</gene>
<dbReference type="PANTHER" id="PTHR36837">
    <property type="entry name" value="POLY(3-HYDROXYALKANOATE) POLYMERASE SUBUNIT PHAC"/>
    <property type="match status" value="1"/>
</dbReference>
<evidence type="ECO:0000256" key="2">
    <source>
        <dbReference type="ARBA" id="ARBA00023315"/>
    </source>
</evidence>
<dbReference type="Proteomes" id="UP000325289">
    <property type="component" value="Unassembled WGS sequence"/>
</dbReference>
<dbReference type="InterPro" id="IPR051321">
    <property type="entry name" value="PHA/PHB_synthase"/>
</dbReference>
<dbReference type="PANTHER" id="PTHR36837:SF5">
    <property type="entry name" value="POLY-3-HYDROXYBUTYRATE SYNTHASE"/>
    <property type="match status" value="1"/>
</dbReference>
<keyword evidence="5" id="KW-1185">Reference proteome</keyword>
<sequence>MDHATEPTRGLRPEDADRTRFLARQTLDVLSPSNSPLLNPEIIEETVRILGRNLTGQAAHFAHDALKTMTGQRDPAPEGYRIGEDPACTPGQVIFRNDLMELIQYAPQTPQVQTRPILIAPACIMKH</sequence>
<dbReference type="GO" id="GO:0016746">
    <property type="term" value="F:acyltransferase activity"/>
    <property type="evidence" value="ECO:0007669"/>
    <property type="project" value="UniProtKB-KW"/>
</dbReference>
<dbReference type="EMBL" id="FOMS01000003">
    <property type="protein sequence ID" value="SFD82765.1"/>
    <property type="molecule type" value="Genomic_DNA"/>
</dbReference>
<dbReference type="RefSeq" id="WP_223162991.1">
    <property type="nucleotide sequence ID" value="NZ_FOMS01000003.1"/>
</dbReference>
<accession>A0A1I1VIY2</accession>
<organism evidence="4 5">
    <name type="scientific">Roseivivax sediminis</name>
    <dbReference type="NCBI Taxonomy" id="936889"/>
    <lineage>
        <taxon>Bacteria</taxon>
        <taxon>Pseudomonadati</taxon>
        <taxon>Pseudomonadota</taxon>
        <taxon>Alphaproteobacteria</taxon>
        <taxon>Rhodobacterales</taxon>
        <taxon>Roseobacteraceae</taxon>
        <taxon>Roseivivax</taxon>
    </lineage>
</organism>
<evidence type="ECO:0000259" key="3">
    <source>
        <dbReference type="Pfam" id="PF07167"/>
    </source>
</evidence>
<evidence type="ECO:0000256" key="1">
    <source>
        <dbReference type="ARBA" id="ARBA00022679"/>
    </source>
</evidence>
<dbReference type="Pfam" id="PF07167">
    <property type="entry name" value="PhaC_N"/>
    <property type="match status" value="1"/>
</dbReference>
<keyword evidence="1" id="KW-0808">Transferase</keyword>
<name>A0A1I1VIY2_9RHOB</name>
<keyword evidence="2" id="KW-0012">Acyltransferase</keyword>
<dbReference type="InterPro" id="IPR010941">
    <property type="entry name" value="PhaC_N"/>
</dbReference>
<evidence type="ECO:0000313" key="4">
    <source>
        <dbReference type="EMBL" id="SFD82765.1"/>
    </source>
</evidence>